<accession>A0A6J4PYC8</accession>
<evidence type="ECO:0000259" key="9">
    <source>
        <dbReference type="Pfam" id="PF04545"/>
    </source>
</evidence>
<dbReference type="InterPro" id="IPR036388">
    <property type="entry name" value="WH-like_DNA-bd_sf"/>
</dbReference>
<dbReference type="AlphaFoldDB" id="A0A6J4PYC8"/>
<dbReference type="Gene3D" id="1.10.10.10">
    <property type="entry name" value="Winged helix-like DNA-binding domain superfamily/Winged helix DNA-binding domain"/>
    <property type="match status" value="1"/>
</dbReference>
<proteinExistence type="inferred from homology"/>
<dbReference type="CDD" id="cd06171">
    <property type="entry name" value="Sigma70_r4"/>
    <property type="match status" value="1"/>
</dbReference>
<dbReference type="Pfam" id="PF04545">
    <property type="entry name" value="Sigma70_r4"/>
    <property type="match status" value="1"/>
</dbReference>
<dbReference type="SUPFAM" id="SSF88946">
    <property type="entry name" value="Sigma2 domain of RNA polymerase sigma factors"/>
    <property type="match status" value="1"/>
</dbReference>
<dbReference type="GO" id="GO:0006352">
    <property type="term" value="P:DNA-templated transcription initiation"/>
    <property type="evidence" value="ECO:0007669"/>
    <property type="project" value="InterPro"/>
</dbReference>
<evidence type="ECO:0000256" key="5">
    <source>
        <dbReference type="ARBA" id="ARBA00023163"/>
    </source>
</evidence>
<sequence length="149" mass="17182">MMGERQSAEDLAQEAFLKVWRSAGTYRAHRGSARAWILSVVRNRRVDRLRSRATRRRTREVAKTEAPGPQPNEVFAQAWGNHRQERVREALRDIPREQREVLALLHFRGLTQAEVSERLGLPLGTVKGRSRLGLRKLRDHAELRGMAVE</sequence>
<dbReference type="InterPro" id="IPR007630">
    <property type="entry name" value="RNA_pol_sigma70_r4"/>
</dbReference>
<dbReference type="InterPro" id="IPR039425">
    <property type="entry name" value="RNA_pol_sigma-70-like"/>
</dbReference>
<keyword evidence="5 6" id="KW-0804">Transcription</keyword>
<dbReference type="InterPro" id="IPR013325">
    <property type="entry name" value="RNA_pol_sigma_r2"/>
</dbReference>
<dbReference type="InterPro" id="IPR014284">
    <property type="entry name" value="RNA_pol_sigma-70_dom"/>
</dbReference>
<feature type="domain" description="RNA polymerase sigma-70 region 2" evidence="8">
    <location>
        <begin position="2"/>
        <end position="53"/>
    </location>
</feature>
<dbReference type="GO" id="GO:0003677">
    <property type="term" value="F:DNA binding"/>
    <property type="evidence" value="ECO:0007669"/>
    <property type="project" value="UniProtKB-KW"/>
</dbReference>
<evidence type="ECO:0000313" key="10">
    <source>
        <dbReference type="EMBL" id="CAA9429133.1"/>
    </source>
</evidence>
<evidence type="ECO:0000256" key="6">
    <source>
        <dbReference type="RuleBase" id="RU000716"/>
    </source>
</evidence>
<keyword evidence="2 6" id="KW-0805">Transcription regulation</keyword>
<feature type="region of interest" description="Disordered" evidence="7">
    <location>
        <begin position="52"/>
        <end position="74"/>
    </location>
</feature>
<dbReference type="InterPro" id="IPR000838">
    <property type="entry name" value="RNA_pol_sigma70_ECF_CS"/>
</dbReference>
<evidence type="ECO:0000256" key="2">
    <source>
        <dbReference type="ARBA" id="ARBA00023015"/>
    </source>
</evidence>
<keyword evidence="4 6" id="KW-0238">DNA-binding</keyword>
<organism evidence="10">
    <name type="scientific">uncultured Rubrobacteraceae bacterium</name>
    <dbReference type="NCBI Taxonomy" id="349277"/>
    <lineage>
        <taxon>Bacteria</taxon>
        <taxon>Bacillati</taxon>
        <taxon>Actinomycetota</taxon>
        <taxon>Rubrobacteria</taxon>
        <taxon>Rubrobacterales</taxon>
        <taxon>Rubrobacteraceae</taxon>
        <taxon>environmental samples</taxon>
    </lineage>
</organism>
<dbReference type="SUPFAM" id="SSF88659">
    <property type="entry name" value="Sigma3 and sigma4 domains of RNA polymerase sigma factors"/>
    <property type="match status" value="1"/>
</dbReference>
<dbReference type="PANTHER" id="PTHR43133:SF62">
    <property type="entry name" value="RNA POLYMERASE SIGMA FACTOR SIGZ"/>
    <property type="match status" value="1"/>
</dbReference>
<reference evidence="10" key="1">
    <citation type="submission" date="2020-02" db="EMBL/GenBank/DDBJ databases">
        <authorList>
            <person name="Meier V. D."/>
        </authorList>
    </citation>
    <scope>NUCLEOTIDE SEQUENCE</scope>
    <source>
        <strain evidence="10">AVDCRST_MAG22</strain>
    </source>
</reference>
<protein>
    <recommendedName>
        <fullName evidence="6">RNA polymerase sigma factor</fullName>
    </recommendedName>
</protein>
<evidence type="ECO:0000256" key="3">
    <source>
        <dbReference type="ARBA" id="ARBA00023082"/>
    </source>
</evidence>
<evidence type="ECO:0000256" key="1">
    <source>
        <dbReference type="ARBA" id="ARBA00010641"/>
    </source>
</evidence>
<evidence type="ECO:0000256" key="7">
    <source>
        <dbReference type="SAM" id="MobiDB-lite"/>
    </source>
</evidence>
<comment type="similarity">
    <text evidence="1 6">Belongs to the sigma-70 factor family. ECF subfamily.</text>
</comment>
<dbReference type="NCBIfam" id="TIGR02937">
    <property type="entry name" value="sigma70-ECF"/>
    <property type="match status" value="1"/>
</dbReference>
<dbReference type="Gene3D" id="1.10.1740.10">
    <property type="match status" value="1"/>
</dbReference>
<gene>
    <name evidence="10" type="ORF">AVDCRST_MAG22-3137</name>
</gene>
<dbReference type="PANTHER" id="PTHR43133">
    <property type="entry name" value="RNA POLYMERASE ECF-TYPE SIGMA FACTO"/>
    <property type="match status" value="1"/>
</dbReference>
<evidence type="ECO:0000256" key="4">
    <source>
        <dbReference type="ARBA" id="ARBA00023125"/>
    </source>
</evidence>
<dbReference type="PROSITE" id="PS01063">
    <property type="entry name" value="SIGMA70_ECF"/>
    <property type="match status" value="1"/>
</dbReference>
<feature type="domain" description="RNA polymerase sigma-70 region 4" evidence="9">
    <location>
        <begin position="90"/>
        <end position="138"/>
    </location>
</feature>
<dbReference type="InterPro" id="IPR007627">
    <property type="entry name" value="RNA_pol_sigma70_r2"/>
</dbReference>
<dbReference type="GO" id="GO:0016987">
    <property type="term" value="F:sigma factor activity"/>
    <property type="evidence" value="ECO:0007669"/>
    <property type="project" value="UniProtKB-KW"/>
</dbReference>
<evidence type="ECO:0000259" key="8">
    <source>
        <dbReference type="Pfam" id="PF04542"/>
    </source>
</evidence>
<name>A0A6J4PYC8_9ACTN</name>
<dbReference type="InterPro" id="IPR013324">
    <property type="entry name" value="RNA_pol_sigma_r3/r4-like"/>
</dbReference>
<keyword evidence="3 6" id="KW-0731">Sigma factor</keyword>
<dbReference type="EMBL" id="CADCUV010000146">
    <property type="protein sequence ID" value="CAA9429133.1"/>
    <property type="molecule type" value="Genomic_DNA"/>
</dbReference>
<dbReference type="Pfam" id="PF04542">
    <property type="entry name" value="Sigma70_r2"/>
    <property type="match status" value="1"/>
</dbReference>